<dbReference type="PANTHER" id="PTHR24399:SF23">
    <property type="entry name" value="C2H2-TYPE DOMAIN-CONTAINING PROTEIN"/>
    <property type="match status" value="1"/>
</dbReference>
<feature type="domain" description="C2H2-type" evidence="13">
    <location>
        <begin position="361"/>
        <end position="388"/>
    </location>
</feature>
<dbReference type="Pfam" id="PF00096">
    <property type="entry name" value="zf-C2H2"/>
    <property type="match status" value="4"/>
</dbReference>
<accession>A0A6A4TRH6</accession>
<evidence type="ECO:0000256" key="2">
    <source>
        <dbReference type="ARBA" id="ARBA00022723"/>
    </source>
</evidence>
<dbReference type="SMART" id="SM00355">
    <property type="entry name" value="ZnF_C2H2"/>
    <property type="match status" value="6"/>
</dbReference>
<feature type="domain" description="C2H2-type" evidence="13">
    <location>
        <begin position="390"/>
        <end position="417"/>
    </location>
</feature>
<evidence type="ECO:0000313" key="15">
    <source>
        <dbReference type="EMBL" id="KAF0046968.1"/>
    </source>
</evidence>
<dbReference type="GO" id="GO:0000978">
    <property type="term" value="F:RNA polymerase II cis-regulatory region sequence-specific DNA binding"/>
    <property type="evidence" value="ECO:0007669"/>
    <property type="project" value="TreeGrafter"/>
</dbReference>
<dbReference type="PROSITE" id="PS00028">
    <property type="entry name" value="ZINC_FINGER_C2H2_1"/>
    <property type="match status" value="6"/>
</dbReference>
<keyword evidence="4 10" id="KW-0863">Zinc-finger</keyword>
<comment type="subcellular location">
    <subcellularLocation>
        <location evidence="1">Nucleus</location>
    </subcellularLocation>
</comment>
<dbReference type="InterPro" id="IPR013087">
    <property type="entry name" value="Znf_C2H2_type"/>
</dbReference>
<evidence type="ECO:0000313" key="16">
    <source>
        <dbReference type="Proteomes" id="UP000438429"/>
    </source>
</evidence>
<dbReference type="PANTHER" id="PTHR24399">
    <property type="entry name" value="ZINC FINGER AND BTB DOMAIN-CONTAINING"/>
    <property type="match status" value="1"/>
</dbReference>
<evidence type="ECO:0000256" key="9">
    <source>
        <dbReference type="ARBA" id="ARBA00023242"/>
    </source>
</evidence>
<gene>
    <name evidence="15" type="ORF">F2P81_000601</name>
</gene>
<evidence type="ECO:0000256" key="3">
    <source>
        <dbReference type="ARBA" id="ARBA00022737"/>
    </source>
</evidence>
<feature type="region of interest" description="Disordered" evidence="12">
    <location>
        <begin position="553"/>
        <end position="686"/>
    </location>
</feature>
<evidence type="ECO:0000256" key="6">
    <source>
        <dbReference type="ARBA" id="ARBA00023015"/>
    </source>
</evidence>
<dbReference type="PROSITE" id="PS50157">
    <property type="entry name" value="ZINC_FINGER_C2H2_2"/>
    <property type="match status" value="6"/>
</dbReference>
<feature type="domain" description="C2H2-type" evidence="13">
    <location>
        <begin position="333"/>
        <end position="355"/>
    </location>
</feature>
<dbReference type="FunFam" id="3.30.160.60:FF:000130">
    <property type="entry name" value="Spalt-like transcription factor 4"/>
    <property type="match status" value="1"/>
</dbReference>
<feature type="domain" description="C2H2-type" evidence="13">
    <location>
        <begin position="446"/>
        <end position="473"/>
    </location>
</feature>
<keyword evidence="2" id="KW-0479">Metal-binding</keyword>
<feature type="region of interest" description="Disordered" evidence="12">
    <location>
        <begin position="231"/>
        <end position="273"/>
    </location>
</feature>
<feature type="compositionally biased region" description="Basic and acidic residues" evidence="12">
    <location>
        <begin position="255"/>
        <end position="273"/>
    </location>
</feature>
<keyword evidence="9" id="KW-0539">Nucleus</keyword>
<evidence type="ECO:0000256" key="12">
    <source>
        <dbReference type="SAM" id="MobiDB-lite"/>
    </source>
</evidence>
<organism evidence="15 16">
    <name type="scientific">Scophthalmus maximus</name>
    <name type="common">Turbot</name>
    <name type="synonym">Psetta maxima</name>
    <dbReference type="NCBI Taxonomy" id="52904"/>
    <lineage>
        <taxon>Eukaryota</taxon>
        <taxon>Metazoa</taxon>
        <taxon>Chordata</taxon>
        <taxon>Craniata</taxon>
        <taxon>Vertebrata</taxon>
        <taxon>Euteleostomi</taxon>
        <taxon>Actinopterygii</taxon>
        <taxon>Neopterygii</taxon>
        <taxon>Teleostei</taxon>
        <taxon>Neoteleostei</taxon>
        <taxon>Acanthomorphata</taxon>
        <taxon>Carangaria</taxon>
        <taxon>Pleuronectiformes</taxon>
        <taxon>Pleuronectoidei</taxon>
        <taxon>Scophthalmidae</taxon>
        <taxon>Scophthalmus</taxon>
    </lineage>
</organism>
<evidence type="ECO:0000256" key="8">
    <source>
        <dbReference type="ARBA" id="ARBA00023163"/>
    </source>
</evidence>
<keyword evidence="5" id="KW-0862">Zinc</keyword>
<evidence type="ECO:0000256" key="1">
    <source>
        <dbReference type="ARBA" id="ARBA00004123"/>
    </source>
</evidence>
<keyword evidence="8" id="KW-0804">Transcription</keyword>
<feature type="compositionally biased region" description="Basic and acidic residues" evidence="12">
    <location>
        <begin position="520"/>
        <end position="529"/>
    </location>
</feature>
<dbReference type="GO" id="GO:0001227">
    <property type="term" value="F:DNA-binding transcription repressor activity, RNA polymerase II-specific"/>
    <property type="evidence" value="ECO:0007669"/>
    <property type="project" value="TreeGrafter"/>
</dbReference>
<dbReference type="SUPFAM" id="SSF57716">
    <property type="entry name" value="Glucocorticoid receptor-like (DNA-binding domain)"/>
    <property type="match status" value="1"/>
</dbReference>
<feature type="domain" description="C2H2-type" evidence="13">
    <location>
        <begin position="418"/>
        <end position="445"/>
    </location>
</feature>
<feature type="region of interest" description="Disordered" evidence="12">
    <location>
        <begin position="504"/>
        <end position="530"/>
    </location>
</feature>
<dbReference type="Pfam" id="PF05485">
    <property type="entry name" value="THAP"/>
    <property type="match status" value="1"/>
</dbReference>
<dbReference type="FunFam" id="3.30.160.60:FF:000512">
    <property type="entry name" value="zinc finger protein 197 isoform X1"/>
    <property type="match status" value="1"/>
</dbReference>
<keyword evidence="7 11" id="KW-0238">DNA-binding</keyword>
<dbReference type="GO" id="GO:0005654">
    <property type="term" value="C:nucleoplasm"/>
    <property type="evidence" value="ECO:0007669"/>
    <property type="project" value="TreeGrafter"/>
</dbReference>
<feature type="domain" description="THAP-type" evidence="14">
    <location>
        <begin position="1"/>
        <end position="84"/>
    </location>
</feature>
<evidence type="ECO:0000256" key="7">
    <source>
        <dbReference type="ARBA" id="ARBA00023125"/>
    </source>
</evidence>
<name>A0A6A4TRH6_SCOMX</name>
<reference evidence="15 16" key="1">
    <citation type="submission" date="2019-06" db="EMBL/GenBank/DDBJ databases">
        <title>Draft genomes of female and male turbot (Scophthalmus maximus).</title>
        <authorList>
            <person name="Xu H."/>
            <person name="Xu X.-W."/>
            <person name="Shao C."/>
            <person name="Chen S."/>
        </authorList>
    </citation>
    <scope>NUCLEOTIDE SEQUENCE [LARGE SCALE GENOMIC DNA]</scope>
    <source>
        <strain evidence="15">Ysfricsl-2016a</strain>
        <tissue evidence="15">Blood</tissue>
    </source>
</reference>
<evidence type="ECO:0000259" key="13">
    <source>
        <dbReference type="PROSITE" id="PS50157"/>
    </source>
</evidence>
<dbReference type="SUPFAM" id="SSF57667">
    <property type="entry name" value="beta-beta-alpha zinc fingers"/>
    <property type="match status" value="3"/>
</dbReference>
<dbReference type="PROSITE" id="PS50950">
    <property type="entry name" value="ZF_THAP"/>
    <property type="match status" value="1"/>
</dbReference>
<dbReference type="Proteomes" id="UP000438429">
    <property type="component" value="Unassembled WGS sequence"/>
</dbReference>
<dbReference type="AlphaFoldDB" id="A0A6A4TRH6"/>
<evidence type="ECO:0000256" key="5">
    <source>
        <dbReference type="ARBA" id="ARBA00022833"/>
    </source>
</evidence>
<dbReference type="EMBL" id="VEVO01000001">
    <property type="protein sequence ID" value="KAF0046968.1"/>
    <property type="molecule type" value="Genomic_DNA"/>
</dbReference>
<dbReference type="SMART" id="SM00980">
    <property type="entry name" value="THAP"/>
    <property type="match status" value="1"/>
</dbReference>
<dbReference type="InterPro" id="IPR036236">
    <property type="entry name" value="Znf_C2H2_sf"/>
</dbReference>
<dbReference type="GO" id="GO:0008270">
    <property type="term" value="F:zinc ion binding"/>
    <property type="evidence" value="ECO:0007669"/>
    <property type="project" value="UniProtKB-KW"/>
</dbReference>
<evidence type="ECO:0000256" key="4">
    <source>
        <dbReference type="ARBA" id="ARBA00022771"/>
    </source>
</evidence>
<evidence type="ECO:0000256" key="11">
    <source>
        <dbReference type="PROSITE-ProRule" id="PRU00309"/>
    </source>
</evidence>
<dbReference type="SMART" id="SM00692">
    <property type="entry name" value="DM3"/>
    <property type="match status" value="1"/>
</dbReference>
<dbReference type="GO" id="GO:0001817">
    <property type="term" value="P:regulation of cytokine production"/>
    <property type="evidence" value="ECO:0007669"/>
    <property type="project" value="TreeGrafter"/>
</dbReference>
<comment type="caution">
    <text evidence="15">The sequence shown here is derived from an EMBL/GenBank/DDBJ whole genome shotgun (WGS) entry which is preliminary data.</text>
</comment>
<dbReference type="InterPro" id="IPR006612">
    <property type="entry name" value="THAP_Znf"/>
</dbReference>
<protein>
    <submittedName>
        <fullName evidence="15">Uncharacterized protein</fullName>
    </submittedName>
</protein>
<keyword evidence="6" id="KW-0805">Transcription regulation</keyword>
<keyword evidence="3" id="KW-0677">Repeat</keyword>
<proteinExistence type="predicted"/>
<evidence type="ECO:0000256" key="10">
    <source>
        <dbReference type="PROSITE-ProRule" id="PRU00042"/>
    </source>
</evidence>
<dbReference type="Gene3D" id="3.30.160.60">
    <property type="entry name" value="Classic Zinc Finger"/>
    <property type="match status" value="5"/>
</dbReference>
<evidence type="ECO:0000259" key="14">
    <source>
        <dbReference type="PROSITE" id="PS50950"/>
    </source>
</evidence>
<sequence length="686" mass="77735">MSGMCSVLRCDSSRRSAQRFKLPEDAEKRLEWVQFVLEVNGQRLKESCWTEISICTEHFTEDCFGNTGPTGTAQLKPGAVPSLFIKSEPDQPEPDQLGVEPDQVGVEPGSVCEQLRTCDSPSFCAEESILSNHTSPIAVPVSPDPSDSSDVDYSQMVQNVDMIREKVAVLPMKRKYVVNENWLLQLFSSKCPLCGSKVRLEKVTHGILMVVNQQCLQCDYRKQWKSQVSASVPAAEVQHPTGGTIEAGSEESDPVDERGESSDQRDIDSDEDWRPTEEHFLANMLHTDSDEDAEEEQINESVFAVKHNHLCTECGKFFSQRWPHTCEHKLKPYSCNICGKRCVSEVALITHNRVHNVNWVHRCKYCHATFKTKVDKISHEQIHIPQEEPYKCPDCSETFATNKERQIHLEDHRGPKQLTCHVCGIEFNTSLSIRRHLVVHSGLKPFKCTVCDRGFNQASHLKSHMRLHTGEKPFKCQHCDKSFTHNVSLKSHVQRYHTSNAILGRKRGRTKKTVTDSIDSQEKGSKRGAELGLEEGLAEYEVVEKERIEMAIKKRSTGRTTGRPIGRPKRKSAGHLALAGEMQGSGSSTETGKSKRRKSKMTQCRDEESEDTLTEGNISFDSKEEEDDERSEKVKKNLRRGRTKKSDSDTDFYPEGPEKRSCSSQNSGRSSEKRRRRPRKNQVDED</sequence>
<dbReference type="GO" id="GO:0002682">
    <property type="term" value="P:regulation of immune system process"/>
    <property type="evidence" value="ECO:0007669"/>
    <property type="project" value="TreeGrafter"/>
</dbReference>
<dbReference type="FunFam" id="3.30.160.60:FF:000870">
    <property type="entry name" value="zinc finger protein 197 isoform X1"/>
    <property type="match status" value="1"/>
</dbReference>
<feature type="domain" description="C2H2-type" evidence="13">
    <location>
        <begin position="474"/>
        <end position="502"/>
    </location>
</feature>